<dbReference type="CDD" id="cd20293">
    <property type="entry name" value="cupin_HutD_N"/>
    <property type="match status" value="1"/>
</dbReference>
<dbReference type="RefSeq" id="WP_140841729.1">
    <property type="nucleotide sequence ID" value="NZ_RCZI01000002.1"/>
</dbReference>
<sequence length="198" mass="21331">MTLQRFARSALPVTPWKNGGGTTQEVVCFPPGAGLDDFDWRVSIATIAMGGPFSVFTGVDRTIMLLEGDGVRLQSTGFDHALDTPHQPFAFDGEAAVDCSLLGGLSTDFNLMVRRARGQATLRVVSELATLDRSSHGLLMTLEGQWRVGGGTLKEGQGVWWAGEPQTWTVKPASRGARLAVVQWRPDDAAPALDDLHI</sequence>
<dbReference type="EMBL" id="RCZI01000002">
    <property type="protein sequence ID" value="TPG29325.1"/>
    <property type="molecule type" value="Genomic_DNA"/>
</dbReference>
<evidence type="ECO:0000313" key="1">
    <source>
        <dbReference type="EMBL" id="TPG29325.1"/>
    </source>
</evidence>
<dbReference type="InterPro" id="IPR011051">
    <property type="entry name" value="RmlC_Cupin_sf"/>
</dbReference>
<reference evidence="1 2" key="1">
    <citation type="journal article" date="2019" name="Environ. Microbiol.">
        <title>Species interactions and distinct microbial communities in high Arctic permafrost affected cryosols are associated with the CH4 and CO2 gas fluxes.</title>
        <authorList>
            <person name="Altshuler I."/>
            <person name="Hamel J."/>
            <person name="Turney S."/>
            <person name="Magnuson E."/>
            <person name="Levesque R."/>
            <person name="Greer C."/>
            <person name="Whyte L.G."/>
        </authorList>
    </citation>
    <scope>NUCLEOTIDE SEQUENCE [LARGE SCALE GENOMIC DNA]</scope>
    <source>
        <strain evidence="1 2">S06.C</strain>
    </source>
</reference>
<protein>
    <submittedName>
        <fullName evidence="1">HutD family protein</fullName>
    </submittedName>
</protein>
<dbReference type="Pfam" id="PF05962">
    <property type="entry name" value="HutD"/>
    <property type="match status" value="1"/>
</dbReference>
<dbReference type="PANTHER" id="PTHR37943">
    <property type="entry name" value="PROTEIN VES"/>
    <property type="match status" value="1"/>
</dbReference>
<accession>A0A502DV32</accession>
<dbReference type="InterPro" id="IPR014710">
    <property type="entry name" value="RmlC-like_jellyroll"/>
</dbReference>
<comment type="caution">
    <text evidence="1">The sequence shown here is derived from an EMBL/GenBank/DDBJ whole genome shotgun (WGS) entry which is preliminary data.</text>
</comment>
<dbReference type="SUPFAM" id="SSF51182">
    <property type="entry name" value="RmlC-like cupins"/>
    <property type="match status" value="1"/>
</dbReference>
<dbReference type="Proteomes" id="UP000319212">
    <property type="component" value="Unassembled WGS sequence"/>
</dbReference>
<dbReference type="AlphaFoldDB" id="A0A502DV32"/>
<dbReference type="Gene3D" id="2.60.120.10">
    <property type="entry name" value="Jelly Rolls"/>
    <property type="match status" value="1"/>
</dbReference>
<name>A0A502DV32_9BURK</name>
<dbReference type="OrthoDB" id="9800082at2"/>
<dbReference type="PANTHER" id="PTHR37943:SF1">
    <property type="entry name" value="PROTEIN VES"/>
    <property type="match status" value="1"/>
</dbReference>
<evidence type="ECO:0000313" key="2">
    <source>
        <dbReference type="Proteomes" id="UP000319212"/>
    </source>
</evidence>
<gene>
    <name evidence="1" type="ORF">EAH82_11365</name>
</gene>
<dbReference type="InterPro" id="IPR010282">
    <property type="entry name" value="Uncharacterised_HutD/Ves"/>
</dbReference>
<organism evidence="1 2">
    <name type="scientific">Variovorax guangxiensis</name>
    <dbReference type="NCBI Taxonomy" id="1775474"/>
    <lineage>
        <taxon>Bacteria</taxon>
        <taxon>Pseudomonadati</taxon>
        <taxon>Pseudomonadota</taxon>
        <taxon>Betaproteobacteria</taxon>
        <taxon>Burkholderiales</taxon>
        <taxon>Comamonadaceae</taxon>
        <taxon>Variovorax</taxon>
    </lineage>
</organism>
<proteinExistence type="predicted"/>